<evidence type="ECO:0000313" key="7">
    <source>
        <dbReference type="Proteomes" id="UP000077787"/>
    </source>
</evidence>
<dbReference type="Gene3D" id="1.10.10.10">
    <property type="entry name" value="Winged helix-like DNA-binding domain superfamily/Winged helix DNA-binding domain"/>
    <property type="match status" value="1"/>
</dbReference>
<dbReference type="PRINTS" id="PR00039">
    <property type="entry name" value="HTHLYSR"/>
</dbReference>
<sequence>MHLGVSFRHLQVFVAVTRAGTVSAASQNLSLSQSATSQSLADLEKHLGVPLFERLGKRLQLNELGRRLLPKAEQLLYDLDTFVESAREPDGELQGMLTVAASATIGTYLLPGLAGRFSERHPAVDLQIRLRNTGEVIADLLRLEADLGLIEGQCRDPKLKSEVWRHDEMVVVCNPAHSLASQGRLADSDIPTEPWILREPGSGSRAVFEAAVRPLVERIRVRMELSQHEAIKQAVRTGFGLGCLPRLSVAGELGRGELVALETDLPLTRTFSLVWHPERYRSPLWQAFKVFLQEDDQTLAKQKATQSTANQVRSL</sequence>
<name>A0A172WQA7_STUST</name>
<organism evidence="6 7">
    <name type="scientific">Stutzerimonas stutzeri</name>
    <name type="common">Pseudomonas stutzeri</name>
    <dbReference type="NCBI Taxonomy" id="316"/>
    <lineage>
        <taxon>Bacteria</taxon>
        <taxon>Pseudomonadati</taxon>
        <taxon>Pseudomonadota</taxon>
        <taxon>Gammaproteobacteria</taxon>
        <taxon>Pseudomonadales</taxon>
        <taxon>Pseudomonadaceae</taxon>
        <taxon>Stutzerimonas</taxon>
    </lineage>
</organism>
<dbReference type="Gene3D" id="3.40.190.290">
    <property type="match status" value="1"/>
</dbReference>
<gene>
    <name evidence="6" type="ORF">PS273GM_10105</name>
</gene>
<dbReference type="InterPro" id="IPR005119">
    <property type="entry name" value="LysR_subst-bd"/>
</dbReference>
<keyword evidence="3" id="KW-0238">DNA-binding</keyword>
<evidence type="ECO:0000313" key="6">
    <source>
        <dbReference type="EMBL" id="ANF25475.1"/>
    </source>
</evidence>
<evidence type="ECO:0000256" key="2">
    <source>
        <dbReference type="ARBA" id="ARBA00023015"/>
    </source>
</evidence>
<accession>A0A172WQA7</accession>
<dbReference type="SUPFAM" id="SSF46785">
    <property type="entry name" value="Winged helix' DNA-binding domain"/>
    <property type="match status" value="1"/>
</dbReference>
<keyword evidence="4" id="KW-0804">Transcription</keyword>
<dbReference type="PROSITE" id="PS50931">
    <property type="entry name" value="HTH_LYSR"/>
    <property type="match status" value="1"/>
</dbReference>
<evidence type="ECO:0000256" key="1">
    <source>
        <dbReference type="ARBA" id="ARBA00009437"/>
    </source>
</evidence>
<dbReference type="AlphaFoldDB" id="A0A172WQA7"/>
<dbReference type="InterPro" id="IPR036388">
    <property type="entry name" value="WH-like_DNA-bd_sf"/>
</dbReference>
<dbReference type="PANTHER" id="PTHR30126">
    <property type="entry name" value="HTH-TYPE TRANSCRIPTIONAL REGULATOR"/>
    <property type="match status" value="1"/>
</dbReference>
<dbReference type="CDD" id="cd08420">
    <property type="entry name" value="PBP2_CysL_like"/>
    <property type="match status" value="1"/>
</dbReference>
<dbReference type="Pfam" id="PF03466">
    <property type="entry name" value="LysR_substrate"/>
    <property type="match status" value="1"/>
</dbReference>
<dbReference type="Pfam" id="PF00126">
    <property type="entry name" value="HTH_1"/>
    <property type="match status" value="1"/>
</dbReference>
<dbReference type="SUPFAM" id="SSF53850">
    <property type="entry name" value="Periplasmic binding protein-like II"/>
    <property type="match status" value="1"/>
</dbReference>
<dbReference type="EMBL" id="CP015641">
    <property type="protein sequence ID" value="ANF25475.1"/>
    <property type="molecule type" value="Genomic_DNA"/>
</dbReference>
<dbReference type="GO" id="GO:0003700">
    <property type="term" value="F:DNA-binding transcription factor activity"/>
    <property type="evidence" value="ECO:0007669"/>
    <property type="project" value="InterPro"/>
</dbReference>
<dbReference type="GO" id="GO:0000976">
    <property type="term" value="F:transcription cis-regulatory region binding"/>
    <property type="evidence" value="ECO:0007669"/>
    <property type="project" value="TreeGrafter"/>
</dbReference>
<proteinExistence type="inferred from homology"/>
<dbReference type="Proteomes" id="UP000077787">
    <property type="component" value="Chromosome"/>
</dbReference>
<evidence type="ECO:0000259" key="5">
    <source>
        <dbReference type="PROSITE" id="PS50931"/>
    </source>
</evidence>
<dbReference type="FunFam" id="1.10.10.10:FF:000001">
    <property type="entry name" value="LysR family transcriptional regulator"/>
    <property type="match status" value="1"/>
</dbReference>
<dbReference type="PANTHER" id="PTHR30126:SF94">
    <property type="entry name" value="LYSR FAMILY TRANSCRIPTIONAL REGULATOR"/>
    <property type="match status" value="1"/>
</dbReference>
<keyword evidence="2" id="KW-0805">Transcription regulation</keyword>
<feature type="domain" description="HTH lysR-type" evidence="5">
    <location>
        <begin position="5"/>
        <end position="62"/>
    </location>
</feature>
<comment type="similarity">
    <text evidence="1">Belongs to the LysR transcriptional regulatory family.</text>
</comment>
<reference evidence="6 7" key="1">
    <citation type="submission" date="2016-05" db="EMBL/GenBank/DDBJ databases">
        <title>Genome sequence of Pseudomonas stutzeri 273 and identification of the exopolysaccharide biosynthesis locus.</title>
        <authorList>
            <person name="Wu S."/>
            <person name="Sun C."/>
        </authorList>
    </citation>
    <scope>NUCLEOTIDE SEQUENCE [LARGE SCALE GENOMIC DNA]</scope>
    <source>
        <strain evidence="6 7">273</strain>
    </source>
</reference>
<evidence type="ECO:0000256" key="4">
    <source>
        <dbReference type="ARBA" id="ARBA00023163"/>
    </source>
</evidence>
<dbReference type="OrthoDB" id="9808620at2"/>
<dbReference type="RefSeq" id="WP_045431003.1">
    <property type="nucleotide sequence ID" value="NZ_CP015641.1"/>
</dbReference>
<dbReference type="InterPro" id="IPR036390">
    <property type="entry name" value="WH_DNA-bd_sf"/>
</dbReference>
<evidence type="ECO:0000256" key="3">
    <source>
        <dbReference type="ARBA" id="ARBA00023125"/>
    </source>
</evidence>
<dbReference type="InterPro" id="IPR000847">
    <property type="entry name" value="LysR_HTH_N"/>
</dbReference>
<protein>
    <submittedName>
        <fullName evidence="6">LysR family transcriptional regulator</fullName>
    </submittedName>
</protein>